<gene>
    <name evidence="2" type="ORF">ACFS7Y_01510</name>
</gene>
<proteinExistence type="predicted"/>
<dbReference type="RefSeq" id="WP_320183833.1">
    <property type="nucleotide sequence ID" value="NZ_CP138332.1"/>
</dbReference>
<feature type="domain" description="DUF6850" evidence="1">
    <location>
        <begin position="45"/>
        <end position="507"/>
    </location>
</feature>
<evidence type="ECO:0000313" key="3">
    <source>
        <dbReference type="Proteomes" id="UP001597525"/>
    </source>
</evidence>
<accession>A0ABW6BBZ8</accession>
<comment type="caution">
    <text evidence="2">The sequence shown here is derived from an EMBL/GenBank/DDBJ whole genome shotgun (WGS) entry which is preliminary data.</text>
</comment>
<dbReference type="Pfam" id="PF21012">
    <property type="entry name" value="DUF6850"/>
    <property type="match status" value="1"/>
</dbReference>
<reference evidence="3" key="1">
    <citation type="journal article" date="2019" name="Int. J. Syst. Evol. Microbiol.">
        <title>The Global Catalogue of Microorganisms (GCM) 10K type strain sequencing project: providing services to taxonomists for standard genome sequencing and annotation.</title>
        <authorList>
            <consortium name="The Broad Institute Genomics Platform"/>
            <consortium name="The Broad Institute Genome Sequencing Center for Infectious Disease"/>
            <person name="Wu L."/>
            <person name="Ma J."/>
        </authorList>
    </citation>
    <scope>NUCLEOTIDE SEQUENCE [LARGE SCALE GENOMIC DNA]</scope>
    <source>
        <strain evidence="3">KCTC 22814</strain>
    </source>
</reference>
<sequence>MRYLFLICTLFTGFYVHGQSPKTDSLLFTRNGEHRLDFLFRATTLMSDSARSNIGTASLFFDTEKRDYRTAQQAQHTNTVGMDARGISYLGGKMVVSGIFSYHKVWQDSLSYSLSGLEDNSLPTYYFVQKAGQFERQTYRANAHIGHELSQDWRVDAALDYTHHWATRSIDPRMDFYSMAWLFKPSLSYNLHIGKISLQPVYGKGTAQTDISYKHDPYNSGDQYPEYYYVNNYGYGSIDAQDSIPLRQYDRYLGLQSEGAIRLDRYELWWNIGYMLRNIESTHDSRHLDNYFVVQTFDLETFHMDFLLSQLGDNAGSLRLGLVHRSGVDGAYYNGQNYFLTQWEGSLSLSKTVQQASTWPKEFGIDLKMAYDERDDAASSHYAERVGLDIALPISIAKRWRSQRSVRWQVAPAIRIPLRNTLDIPVTQVNHFSTGIAYPEFYYYSVKSVNLQSRITFLTRSLWKNTPVGFFALGDFTKPFGFKGELYGNSLRYTGSNLRLRIGVNFYL</sequence>
<evidence type="ECO:0000313" key="2">
    <source>
        <dbReference type="EMBL" id="MFD2966039.1"/>
    </source>
</evidence>
<dbReference type="InterPro" id="IPR049236">
    <property type="entry name" value="DUF6850"/>
</dbReference>
<name>A0ABW6BBZ8_9SPHI</name>
<protein>
    <submittedName>
        <fullName evidence="2">DUF6850 family outer membrane beta-barrel protein</fullName>
    </submittedName>
</protein>
<evidence type="ECO:0000259" key="1">
    <source>
        <dbReference type="Pfam" id="PF21012"/>
    </source>
</evidence>
<dbReference type="EMBL" id="JBHUPB010000003">
    <property type="protein sequence ID" value="MFD2966039.1"/>
    <property type="molecule type" value="Genomic_DNA"/>
</dbReference>
<dbReference type="Proteomes" id="UP001597525">
    <property type="component" value="Unassembled WGS sequence"/>
</dbReference>
<organism evidence="2 3">
    <name type="scientific">Sphingobacterium bambusae</name>
    <dbReference type="NCBI Taxonomy" id="662858"/>
    <lineage>
        <taxon>Bacteria</taxon>
        <taxon>Pseudomonadati</taxon>
        <taxon>Bacteroidota</taxon>
        <taxon>Sphingobacteriia</taxon>
        <taxon>Sphingobacteriales</taxon>
        <taxon>Sphingobacteriaceae</taxon>
        <taxon>Sphingobacterium</taxon>
    </lineage>
</organism>
<keyword evidence="3" id="KW-1185">Reference proteome</keyword>